<dbReference type="EMBL" id="KL197719">
    <property type="protein sequence ID" value="KDQ57572.1"/>
    <property type="molecule type" value="Genomic_DNA"/>
</dbReference>
<dbReference type="InParanoid" id="A0A067Q260"/>
<evidence type="ECO:0000313" key="3">
    <source>
        <dbReference type="Proteomes" id="UP000027265"/>
    </source>
</evidence>
<dbReference type="Proteomes" id="UP000027265">
    <property type="component" value="Unassembled WGS sequence"/>
</dbReference>
<name>A0A067Q260_9AGAM</name>
<accession>A0A067Q260</accession>
<sequence>MQSLARAALACPKRPATAIAGRRLASSDSHAHEHHEEHDNTQYPKEDFSSPAWRGVILASLLVAGFYKYAPEPGEDNLLTSYIARYGTPSQVWEKINKQHLYLTQEATETILLFQDAKRPAIHRCRYPQLMEQVSPHLQPVGTSVDMSNVVVKGERE</sequence>
<organism evidence="2 3">
    <name type="scientific">Jaapia argillacea MUCL 33604</name>
    <dbReference type="NCBI Taxonomy" id="933084"/>
    <lineage>
        <taxon>Eukaryota</taxon>
        <taxon>Fungi</taxon>
        <taxon>Dikarya</taxon>
        <taxon>Basidiomycota</taxon>
        <taxon>Agaricomycotina</taxon>
        <taxon>Agaricomycetes</taxon>
        <taxon>Agaricomycetidae</taxon>
        <taxon>Jaapiales</taxon>
        <taxon>Jaapiaceae</taxon>
        <taxon>Jaapia</taxon>
    </lineage>
</organism>
<evidence type="ECO:0000256" key="1">
    <source>
        <dbReference type="SAM" id="MobiDB-lite"/>
    </source>
</evidence>
<dbReference type="PANTHER" id="PTHR42100:SF1">
    <property type="entry name" value="OXIDOREDUCTASE 178 KDA SUBUNIT, PUTATIVE (AFU_ORTHOLOGUE AFUA_8G04320)-RELATED"/>
    <property type="match status" value="1"/>
</dbReference>
<proteinExistence type="predicted"/>
<dbReference type="GO" id="GO:0005739">
    <property type="term" value="C:mitochondrion"/>
    <property type="evidence" value="ECO:0007669"/>
    <property type="project" value="InterPro"/>
</dbReference>
<dbReference type="InterPro" id="IPR034444">
    <property type="entry name" value="Nuo17.8"/>
</dbReference>
<dbReference type="HOGENOM" id="CLU_122036_1_0_1"/>
<protein>
    <submittedName>
        <fullName evidence="2">Uncharacterized protein</fullName>
    </submittedName>
</protein>
<dbReference type="STRING" id="933084.A0A067Q260"/>
<feature type="region of interest" description="Disordered" evidence="1">
    <location>
        <begin position="21"/>
        <end position="46"/>
    </location>
</feature>
<reference evidence="3" key="1">
    <citation type="journal article" date="2014" name="Proc. Natl. Acad. Sci. U.S.A.">
        <title>Extensive sampling of basidiomycete genomes demonstrates inadequacy of the white-rot/brown-rot paradigm for wood decay fungi.</title>
        <authorList>
            <person name="Riley R."/>
            <person name="Salamov A.A."/>
            <person name="Brown D.W."/>
            <person name="Nagy L.G."/>
            <person name="Floudas D."/>
            <person name="Held B.W."/>
            <person name="Levasseur A."/>
            <person name="Lombard V."/>
            <person name="Morin E."/>
            <person name="Otillar R."/>
            <person name="Lindquist E.A."/>
            <person name="Sun H."/>
            <person name="LaButti K.M."/>
            <person name="Schmutz J."/>
            <person name="Jabbour D."/>
            <person name="Luo H."/>
            <person name="Baker S.E."/>
            <person name="Pisabarro A.G."/>
            <person name="Walton J.D."/>
            <person name="Blanchette R.A."/>
            <person name="Henrissat B."/>
            <person name="Martin F."/>
            <person name="Cullen D."/>
            <person name="Hibbett D.S."/>
            <person name="Grigoriev I.V."/>
        </authorList>
    </citation>
    <scope>NUCLEOTIDE SEQUENCE [LARGE SCALE GENOMIC DNA]</scope>
    <source>
        <strain evidence="3">MUCL 33604</strain>
    </source>
</reference>
<dbReference type="PANTHER" id="PTHR42100">
    <property type="entry name" value="OXIDOREDUCTASE 178 KDA SUBUNIT, PUTATIVE (AFU_ORTHOLOGUE AFUA_8G04320)-RELATED"/>
    <property type="match status" value="1"/>
</dbReference>
<gene>
    <name evidence="2" type="ORF">JAAARDRAFT_130734</name>
</gene>
<evidence type="ECO:0000313" key="2">
    <source>
        <dbReference type="EMBL" id="KDQ57572.1"/>
    </source>
</evidence>
<keyword evidence="3" id="KW-1185">Reference proteome</keyword>
<feature type="compositionally biased region" description="Basic and acidic residues" evidence="1">
    <location>
        <begin position="29"/>
        <end position="46"/>
    </location>
</feature>
<dbReference type="AlphaFoldDB" id="A0A067Q260"/>
<dbReference type="OrthoDB" id="2120038at2759"/>